<keyword evidence="11" id="KW-0865">Zymogen</keyword>
<dbReference type="InterPro" id="IPR023828">
    <property type="entry name" value="Peptidase_S8_Ser-AS"/>
</dbReference>
<feature type="chain" id="PRO_5041355616" description="P/Homo B domain-containing protein" evidence="18">
    <location>
        <begin position="24"/>
        <end position="819"/>
    </location>
</feature>
<feature type="active site" description="Charge relay system" evidence="14 15">
    <location>
        <position position="385"/>
    </location>
</feature>
<feature type="signal peptide" evidence="18">
    <location>
        <begin position="1"/>
        <end position="23"/>
    </location>
</feature>
<evidence type="ECO:0000256" key="18">
    <source>
        <dbReference type="SAM" id="SignalP"/>
    </source>
</evidence>
<evidence type="ECO:0000256" key="1">
    <source>
        <dbReference type="ARBA" id="ARBA00004370"/>
    </source>
</evidence>
<dbReference type="PANTHER" id="PTHR42884">
    <property type="entry name" value="PROPROTEIN CONVERTASE SUBTILISIN/KEXIN-RELATED"/>
    <property type="match status" value="1"/>
</dbReference>
<dbReference type="PROSITE" id="PS51829">
    <property type="entry name" value="P_HOMO_B"/>
    <property type="match status" value="1"/>
</dbReference>
<dbReference type="PROSITE" id="PS00138">
    <property type="entry name" value="SUBTILASE_SER"/>
    <property type="match status" value="1"/>
</dbReference>
<name>A0AA35J6W0_SACK1</name>
<keyword evidence="3 15" id="KW-0645">Protease</keyword>
<keyword evidence="10 17" id="KW-0472">Membrane</keyword>
<proteinExistence type="inferred from homology"/>
<evidence type="ECO:0000256" key="10">
    <source>
        <dbReference type="ARBA" id="ARBA00023136"/>
    </source>
</evidence>
<evidence type="ECO:0000259" key="19">
    <source>
        <dbReference type="PROSITE" id="PS51829"/>
    </source>
</evidence>
<feature type="transmembrane region" description="Helical" evidence="17">
    <location>
        <begin position="681"/>
        <end position="704"/>
    </location>
</feature>
<keyword evidence="7 15" id="KW-0720">Serine protease</keyword>
<protein>
    <recommendedName>
        <fullName evidence="19">P/Homo B domain-containing protein</fullName>
    </recommendedName>
</protein>
<dbReference type="RefSeq" id="XP_056084577.1">
    <property type="nucleotide sequence ID" value="XM_056230683.1"/>
</dbReference>
<dbReference type="PROSITE" id="PS00137">
    <property type="entry name" value="SUBTILASE_HIS"/>
    <property type="match status" value="1"/>
</dbReference>
<feature type="region of interest" description="Disordered" evidence="16">
    <location>
        <begin position="761"/>
        <end position="819"/>
    </location>
</feature>
<keyword evidence="4 17" id="KW-0812">Transmembrane</keyword>
<dbReference type="PROSITE" id="PS00136">
    <property type="entry name" value="SUBTILASE_ASP"/>
    <property type="match status" value="1"/>
</dbReference>
<evidence type="ECO:0000256" key="16">
    <source>
        <dbReference type="SAM" id="MobiDB-lite"/>
    </source>
</evidence>
<accession>A0AA35J6W0</accession>
<dbReference type="Proteomes" id="UP001162087">
    <property type="component" value="Chromosome 14"/>
</dbReference>
<dbReference type="PRINTS" id="PR00723">
    <property type="entry name" value="SUBTILISIN"/>
</dbReference>
<evidence type="ECO:0000313" key="21">
    <source>
        <dbReference type="Proteomes" id="UP001162087"/>
    </source>
</evidence>
<dbReference type="GO" id="GO:0004252">
    <property type="term" value="F:serine-type endopeptidase activity"/>
    <property type="evidence" value="ECO:0007669"/>
    <property type="project" value="UniProtKB-UniRule"/>
</dbReference>
<dbReference type="InterPro" id="IPR034182">
    <property type="entry name" value="Kexin/furin"/>
</dbReference>
<dbReference type="InterPro" id="IPR000209">
    <property type="entry name" value="Peptidase_S8/S53_dom"/>
</dbReference>
<evidence type="ECO:0000256" key="11">
    <source>
        <dbReference type="ARBA" id="ARBA00023145"/>
    </source>
</evidence>
<comment type="subcellular location">
    <subcellularLocation>
        <location evidence="1">Membrane</location>
    </subcellularLocation>
</comment>
<feature type="active site" description="Charge relay system" evidence="14 15">
    <location>
        <position position="213"/>
    </location>
</feature>
<gene>
    <name evidence="20" type="primary">SKDI14G0930</name>
    <name evidence="20" type="ORF">SKDI_14G0930</name>
</gene>
<dbReference type="GO" id="GO:0007323">
    <property type="term" value="P:peptide pheromone maturation"/>
    <property type="evidence" value="ECO:0007669"/>
    <property type="project" value="UniProtKB-ARBA"/>
</dbReference>
<feature type="domain" description="P/Homo B" evidence="19">
    <location>
        <begin position="462"/>
        <end position="596"/>
    </location>
</feature>
<dbReference type="EMBL" id="OX365909">
    <property type="protein sequence ID" value="CAI4049492.1"/>
    <property type="molecule type" value="Genomic_DNA"/>
</dbReference>
<dbReference type="Pfam" id="PF01483">
    <property type="entry name" value="P_proprotein"/>
    <property type="match status" value="1"/>
</dbReference>
<evidence type="ECO:0000256" key="8">
    <source>
        <dbReference type="ARBA" id="ARBA00022837"/>
    </source>
</evidence>
<dbReference type="Pfam" id="PF00082">
    <property type="entry name" value="Peptidase_S8"/>
    <property type="match status" value="1"/>
</dbReference>
<keyword evidence="9 17" id="KW-1133">Transmembrane helix</keyword>
<dbReference type="AlphaFoldDB" id="A0AA35J6W0"/>
<dbReference type="SUPFAM" id="SSF52743">
    <property type="entry name" value="Subtilisin-like"/>
    <property type="match status" value="1"/>
</dbReference>
<evidence type="ECO:0000256" key="3">
    <source>
        <dbReference type="ARBA" id="ARBA00022670"/>
    </source>
</evidence>
<dbReference type="GO" id="GO:0005802">
    <property type="term" value="C:trans-Golgi network"/>
    <property type="evidence" value="ECO:0007669"/>
    <property type="project" value="TreeGrafter"/>
</dbReference>
<dbReference type="GeneID" id="80926582"/>
<dbReference type="PANTHER" id="PTHR42884:SF14">
    <property type="entry name" value="NEUROENDOCRINE CONVERTASE 1"/>
    <property type="match status" value="1"/>
</dbReference>
<evidence type="ECO:0000313" key="20">
    <source>
        <dbReference type="EMBL" id="CAI4049492.1"/>
    </source>
</evidence>
<keyword evidence="5 18" id="KW-0732">Signal</keyword>
<dbReference type="PROSITE" id="PS51892">
    <property type="entry name" value="SUBTILASE"/>
    <property type="match status" value="1"/>
</dbReference>
<organism evidence="20 21">
    <name type="scientific">Saccharomyces kudriavzevii (strain ATCC MYA-4449 / AS 2.2408 / CBS 8840 / NBRC 1802 / NCYC 2889)</name>
    <name type="common">Yeast</name>
    <dbReference type="NCBI Taxonomy" id="226230"/>
    <lineage>
        <taxon>Eukaryota</taxon>
        <taxon>Fungi</taxon>
        <taxon>Dikarya</taxon>
        <taxon>Ascomycota</taxon>
        <taxon>Saccharomycotina</taxon>
        <taxon>Saccharomycetes</taxon>
        <taxon>Saccharomycetales</taxon>
        <taxon>Saccharomycetaceae</taxon>
        <taxon>Saccharomyces</taxon>
    </lineage>
</organism>
<evidence type="ECO:0000256" key="2">
    <source>
        <dbReference type="ARBA" id="ARBA00005325"/>
    </source>
</evidence>
<evidence type="ECO:0000256" key="6">
    <source>
        <dbReference type="ARBA" id="ARBA00022801"/>
    </source>
</evidence>
<evidence type="ECO:0000256" key="7">
    <source>
        <dbReference type="ARBA" id="ARBA00022825"/>
    </source>
</evidence>
<dbReference type="Gene3D" id="2.60.120.260">
    <property type="entry name" value="Galactose-binding domain-like"/>
    <property type="match status" value="1"/>
</dbReference>
<sequence>MKVRKCVFLCLWWALSTPFIVLSQQIPFKDHTSRQYFAVESNETLSRLEEMHPTWQYEHDVRGLSNHYVFSKGLLKLGKRSSLEDLQEDSDDHILSVHDLSLRNDLFKRLPVPAPPMDSSLLPVKEAEDRLSINDPLFERQWHLVNPSFPGNDMNVLKLWYNNITGAGVVAAIVDDGLDYENEDLKDNFCAEGSWDFNDNTNLPKPRLSDDYHGTRCAGEIAAKKGNNFCGVGVGYNAKISGIRILSGDITTEDEAASLIYGLDTNDIYSCSWGPADDGRHLQGPNDLVKKALVKGVTQGRDSKGAIYVFASGNGGARGDNCNYDGYTNSIYSITIGAIDHKDLHPPYSEGCSAVMVVTYSSGSGEYIHSSDINGGCSNTHGGTSAAAPLAAGVYTLLLEANPSLTWRDVQYLSILSAVGLEKNSDGDWKDSAMGKKYSHRYGFGKIDAYRLIEMAKTWQNVNPQTWFYLPTSYVSQSTNSTEDTLESVINISEKSLNEANFKRVEHVTVTVDIGTEVRGTTTIDLISPMGIVSNIGVVRPRDDSSEGFKDWAFMSVAHWGESGVGDWKIKVRTTENGHKVDFHSWRLKLFGESIDPSKTETFVFGNDKEEVEPTTTEETALAYSSSANSISISTTSIPIGTTSISTTLPGVETSIAAQSTTADPDSDPNTPTKLSSPRQAMHYFLTIFLIGAIFLVLYFMFFMKSRRRIRRSRAETYEFDIIDTDSEYDSTLDNGTPGITEAGEVEDFDFDLSDEDHIASLSSSENGDAEHRIDSILTNENPFSDPIVQESSKDSSEETDFNGVQKPLPGVPPSSEQS</sequence>
<evidence type="ECO:0000256" key="4">
    <source>
        <dbReference type="ARBA" id="ARBA00022692"/>
    </source>
</evidence>
<dbReference type="GO" id="GO:0016485">
    <property type="term" value="P:protein processing"/>
    <property type="evidence" value="ECO:0007669"/>
    <property type="project" value="TreeGrafter"/>
</dbReference>
<dbReference type="InterPro" id="IPR015500">
    <property type="entry name" value="Peptidase_S8_subtilisin-rel"/>
</dbReference>
<evidence type="ECO:0000256" key="5">
    <source>
        <dbReference type="ARBA" id="ARBA00022729"/>
    </source>
</evidence>
<dbReference type="SUPFAM" id="SSF49785">
    <property type="entry name" value="Galactose-binding domain-like"/>
    <property type="match status" value="1"/>
</dbReference>
<evidence type="ECO:0000256" key="9">
    <source>
        <dbReference type="ARBA" id="ARBA00022989"/>
    </source>
</evidence>
<reference evidence="20" key="1">
    <citation type="submission" date="2022-10" db="EMBL/GenBank/DDBJ databases">
        <authorList>
            <person name="Byrne P K."/>
        </authorList>
    </citation>
    <scope>NUCLEOTIDE SEQUENCE</scope>
    <source>
        <strain evidence="20">IFO1802</strain>
    </source>
</reference>
<keyword evidence="12" id="KW-1015">Disulfide bond</keyword>
<feature type="active site" description="Charge relay system" evidence="14 15">
    <location>
        <position position="175"/>
    </location>
</feature>
<dbReference type="GO" id="GO:0000139">
    <property type="term" value="C:Golgi membrane"/>
    <property type="evidence" value="ECO:0007669"/>
    <property type="project" value="TreeGrafter"/>
</dbReference>
<keyword evidence="8" id="KW-0106">Calcium</keyword>
<dbReference type="CDD" id="cd04059">
    <property type="entry name" value="Peptidases_S8_Protein_convertases_Kexins_Furin-like"/>
    <property type="match status" value="1"/>
</dbReference>
<evidence type="ECO:0000256" key="17">
    <source>
        <dbReference type="SAM" id="Phobius"/>
    </source>
</evidence>
<dbReference type="InterPro" id="IPR002884">
    <property type="entry name" value="P_dom"/>
</dbReference>
<keyword evidence="21" id="KW-1185">Reference proteome</keyword>
<dbReference type="InterPro" id="IPR008979">
    <property type="entry name" value="Galactose-bd-like_sf"/>
</dbReference>
<dbReference type="FunFam" id="2.60.120.260:FF:000026">
    <property type="entry name" value="proprotein convertase subtilisin/kexin type 7"/>
    <property type="match status" value="1"/>
</dbReference>
<dbReference type="InterPro" id="IPR022398">
    <property type="entry name" value="Peptidase_S8_His-AS"/>
</dbReference>
<evidence type="ECO:0000256" key="14">
    <source>
        <dbReference type="PIRSR" id="PIRSR615500-1"/>
    </source>
</evidence>
<dbReference type="InterPro" id="IPR036852">
    <property type="entry name" value="Peptidase_S8/S53_dom_sf"/>
</dbReference>
<evidence type="ECO:0000256" key="15">
    <source>
        <dbReference type="PROSITE-ProRule" id="PRU01240"/>
    </source>
</evidence>
<comment type="similarity">
    <text evidence="2">Belongs to the peptidase S8 family. Furin subfamily.</text>
</comment>
<dbReference type="InterPro" id="IPR023827">
    <property type="entry name" value="Peptidase_S8_Asp-AS"/>
</dbReference>
<keyword evidence="6 15" id="KW-0378">Hydrolase</keyword>
<dbReference type="Gene3D" id="3.40.50.200">
    <property type="entry name" value="Peptidase S8/S53 domain"/>
    <property type="match status" value="1"/>
</dbReference>
<evidence type="ECO:0000256" key="12">
    <source>
        <dbReference type="ARBA" id="ARBA00023157"/>
    </source>
</evidence>
<dbReference type="FunFam" id="3.40.50.200:FF:000005">
    <property type="entry name" value="Proprotein convertase subtilisin/kexin type 7"/>
    <property type="match status" value="1"/>
</dbReference>
<keyword evidence="13" id="KW-0325">Glycoprotein</keyword>
<evidence type="ECO:0000256" key="13">
    <source>
        <dbReference type="ARBA" id="ARBA00023180"/>
    </source>
</evidence>